<proteinExistence type="predicted"/>
<sequence length="160" mass="18713">MFYIWKQITHFFVSNSRHGTHSPFVYALADQVIYVPSATCRQRTILPEGFSAGYRDLLADILSHWSIPNLTEYPELVNTSAVWVTQEPFTVGELVELVGEGKIVIVHEPYRTQHSLKKWQALCHDPTIVISIDLFHFGVVLQRTGQRKEHFFLRYPYWRH</sequence>
<comment type="caution">
    <text evidence="1">The sequence shown here is derived from an EMBL/GenBank/DDBJ whole genome shotgun (WGS) entry which is preliminary data.</text>
</comment>
<dbReference type="EMBL" id="JBHULR010000004">
    <property type="protein sequence ID" value="MFD2548224.1"/>
    <property type="molecule type" value="Genomic_DNA"/>
</dbReference>
<dbReference type="Proteomes" id="UP001597545">
    <property type="component" value="Unassembled WGS sequence"/>
</dbReference>
<protein>
    <submittedName>
        <fullName evidence="1">Uncharacterized protein</fullName>
    </submittedName>
</protein>
<name>A0ABW5KI05_9SPHI</name>
<gene>
    <name evidence="1" type="ORF">ACFSR5_11260</name>
</gene>
<evidence type="ECO:0000313" key="1">
    <source>
        <dbReference type="EMBL" id="MFD2548224.1"/>
    </source>
</evidence>
<reference evidence="2" key="1">
    <citation type="journal article" date="2019" name="Int. J. Syst. Evol. Microbiol.">
        <title>The Global Catalogue of Microorganisms (GCM) 10K type strain sequencing project: providing services to taxonomists for standard genome sequencing and annotation.</title>
        <authorList>
            <consortium name="The Broad Institute Genomics Platform"/>
            <consortium name="The Broad Institute Genome Sequencing Center for Infectious Disease"/>
            <person name="Wu L."/>
            <person name="Ma J."/>
        </authorList>
    </citation>
    <scope>NUCLEOTIDE SEQUENCE [LARGE SCALE GENOMIC DNA]</scope>
    <source>
        <strain evidence="2">KCTC 42662</strain>
    </source>
</reference>
<keyword evidence="2" id="KW-1185">Reference proteome</keyword>
<evidence type="ECO:0000313" key="2">
    <source>
        <dbReference type="Proteomes" id="UP001597545"/>
    </source>
</evidence>
<organism evidence="1 2">
    <name type="scientific">Sphingobacterium suaedae</name>
    <dbReference type="NCBI Taxonomy" id="1686402"/>
    <lineage>
        <taxon>Bacteria</taxon>
        <taxon>Pseudomonadati</taxon>
        <taxon>Bacteroidota</taxon>
        <taxon>Sphingobacteriia</taxon>
        <taxon>Sphingobacteriales</taxon>
        <taxon>Sphingobacteriaceae</taxon>
        <taxon>Sphingobacterium</taxon>
    </lineage>
</organism>
<dbReference type="RefSeq" id="WP_380903774.1">
    <property type="nucleotide sequence ID" value="NZ_JBHUEG010000001.1"/>
</dbReference>
<accession>A0ABW5KI05</accession>